<keyword evidence="1 4" id="KW-0238">DNA-binding</keyword>
<feature type="compositionally biased region" description="Low complexity" evidence="6">
    <location>
        <begin position="112"/>
        <end position="127"/>
    </location>
</feature>
<dbReference type="GO" id="GO:0005634">
    <property type="term" value="C:nucleus"/>
    <property type="evidence" value="ECO:0007669"/>
    <property type="project" value="UniProtKB-SubCell"/>
</dbReference>
<accession>A0A8E2DNG0</accession>
<evidence type="ECO:0000256" key="1">
    <source>
        <dbReference type="ARBA" id="ARBA00023125"/>
    </source>
</evidence>
<feature type="region of interest" description="Disordered" evidence="6">
    <location>
        <begin position="299"/>
        <end position="330"/>
    </location>
</feature>
<dbReference type="Pfam" id="PF00046">
    <property type="entry name" value="Homeodomain"/>
    <property type="match status" value="1"/>
</dbReference>
<evidence type="ECO:0000313" key="8">
    <source>
        <dbReference type="EMBL" id="OCH89758.1"/>
    </source>
</evidence>
<feature type="compositionally biased region" description="Low complexity" evidence="6">
    <location>
        <begin position="9"/>
        <end position="48"/>
    </location>
</feature>
<evidence type="ECO:0000256" key="3">
    <source>
        <dbReference type="ARBA" id="ARBA00023242"/>
    </source>
</evidence>
<evidence type="ECO:0000256" key="5">
    <source>
        <dbReference type="RuleBase" id="RU000682"/>
    </source>
</evidence>
<name>A0A8E2DNG0_9APHY</name>
<dbReference type="SMART" id="SM00389">
    <property type="entry name" value="HOX"/>
    <property type="match status" value="1"/>
</dbReference>
<gene>
    <name evidence="8" type="ORF">OBBRIDRAFT_793984</name>
</gene>
<sequence>MHAHTTLYRSTSRSSISSDDSNISVDSTSNMSIDSTDNAAADASGAQRARTRKRFSSMQLMLLEQLYHQTSHPTREQRETLARTIDMETRSVTVWFQNKRQTERRVAMHNASGVSSTSSGSPPFTTSAQANSLHPTRTRPTPQPASPKHGDMNIYRHASLDRKLVRAIREPSKRSRLSLDHVAARAERPHPPRRTASMPTWPVHLEPETSPLSQPAPQTPKAKSRALWENMPSSPITSDTDGTAQGGSPARLEHAYVAFGHGRVTRMRTLEWACAAARVSSRCLDSDLKNEAGGLELDLGGDTEDEGGHEAVTPKSSWASIDSRKSKGGKTGHIDVVVRVVEHDKENIPMVVDKENAKVAEVDNLRIAESKTSDSGKTGAAHDKADMDAALVLCGLRRC</sequence>
<dbReference type="Gene3D" id="1.10.10.60">
    <property type="entry name" value="Homeodomain-like"/>
    <property type="match status" value="1"/>
</dbReference>
<feature type="DNA-binding region" description="Homeobox" evidence="4">
    <location>
        <begin position="48"/>
        <end position="107"/>
    </location>
</feature>
<feature type="compositionally biased region" description="Polar residues" evidence="6">
    <location>
        <begin position="128"/>
        <end position="140"/>
    </location>
</feature>
<evidence type="ECO:0000256" key="6">
    <source>
        <dbReference type="SAM" id="MobiDB-lite"/>
    </source>
</evidence>
<dbReference type="PANTHER" id="PTHR24324">
    <property type="entry name" value="HOMEOBOX PROTEIN HHEX"/>
    <property type="match status" value="1"/>
</dbReference>
<reference evidence="8 9" key="1">
    <citation type="submission" date="2016-07" db="EMBL/GenBank/DDBJ databases">
        <title>Draft genome of the white-rot fungus Obba rivulosa 3A-2.</title>
        <authorList>
            <consortium name="DOE Joint Genome Institute"/>
            <person name="Miettinen O."/>
            <person name="Riley R."/>
            <person name="Acob R."/>
            <person name="Barry K."/>
            <person name="Cullen D."/>
            <person name="De Vries R."/>
            <person name="Hainaut M."/>
            <person name="Hatakka A."/>
            <person name="Henrissat B."/>
            <person name="Hilden K."/>
            <person name="Kuo R."/>
            <person name="Labutti K."/>
            <person name="Lipzen A."/>
            <person name="Makela M.R."/>
            <person name="Sandor L."/>
            <person name="Spatafora J.W."/>
            <person name="Grigoriev I.V."/>
            <person name="Hibbett D.S."/>
        </authorList>
    </citation>
    <scope>NUCLEOTIDE SEQUENCE [LARGE SCALE GENOMIC DNA]</scope>
    <source>
        <strain evidence="8 9">3A-2</strain>
    </source>
</reference>
<feature type="region of interest" description="Disordered" evidence="6">
    <location>
        <begin position="1"/>
        <end position="52"/>
    </location>
</feature>
<keyword evidence="9" id="KW-1185">Reference proteome</keyword>
<dbReference type="InterPro" id="IPR009057">
    <property type="entry name" value="Homeodomain-like_sf"/>
</dbReference>
<feature type="region of interest" description="Disordered" evidence="6">
    <location>
        <begin position="109"/>
        <end position="152"/>
    </location>
</feature>
<feature type="domain" description="Homeobox" evidence="7">
    <location>
        <begin position="46"/>
        <end position="106"/>
    </location>
</feature>
<feature type="region of interest" description="Disordered" evidence="6">
    <location>
        <begin position="185"/>
        <end position="226"/>
    </location>
</feature>
<protein>
    <submittedName>
        <fullName evidence="8">Homeobox-domain-containing protein</fullName>
    </submittedName>
</protein>
<keyword evidence="3 4" id="KW-0539">Nucleus</keyword>
<evidence type="ECO:0000256" key="2">
    <source>
        <dbReference type="ARBA" id="ARBA00023155"/>
    </source>
</evidence>
<dbReference type="PROSITE" id="PS00027">
    <property type="entry name" value="HOMEOBOX_1"/>
    <property type="match status" value="1"/>
</dbReference>
<dbReference type="OrthoDB" id="6159439at2759"/>
<proteinExistence type="predicted"/>
<evidence type="ECO:0000259" key="7">
    <source>
        <dbReference type="PROSITE" id="PS50071"/>
    </source>
</evidence>
<dbReference type="InterPro" id="IPR001356">
    <property type="entry name" value="HD"/>
</dbReference>
<comment type="subcellular location">
    <subcellularLocation>
        <location evidence="4 5">Nucleus</location>
    </subcellularLocation>
</comment>
<dbReference type="EMBL" id="KV722420">
    <property type="protein sequence ID" value="OCH89758.1"/>
    <property type="molecule type" value="Genomic_DNA"/>
</dbReference>
<dbReference type="InterPro" id="IPR017970">
    <property type="entry name" value="Homeobox_CS"/>
</dbReference>
<dbReference type="SUPFAM" id="SSF46689">
    <property type="entry name" value="Homeodomain-like"/>
    <property type="match status" value="1"/>
</dbReference>
<dbReference type="Proteomes" id="UP000250043">
    <property type="component" value="Unassembled WGS sequence"/>
</dbReference>
<keyword evidence="2 4" id="KW-0371">Homeobox</keyword>
<dbReference type="GO" id="GO:0030154">
    <property type="term" value="P:cell differentiation"/>
    <property type="evidence" value="ECO:0007669"/>
    <property type="project" value="TreeGrafter"/>
</dbReference>
<dbReference type="GO" id="GO:0000978">
    <property type="term" value="F:RNA polymerase II cis-regulatory region sequence-specific DNA binding"/>
    <property type="evidence" value="ECO:0007669"/>
    <property type="project" value="TreeGrafter"/>
</dbReference>
<dbReference type="PANTHER" id="PTHR24324:SF9">
    <property type="entry name" value="HOMEOBOX DOMAIN-CONTAINING PROTEIN"/>
    <property type="match status" value="1"/>
</dbReference>
<organism evidence="8 9">
    <name type="scientific">Obba rivulosa</name>
    <dbReference type="NCBI Taxonomy" id="1052685"/>
    <lineage>
        <taxon>Eukaryota</taxon>
        <taxon>Fungi</taxon>
        <taxon>Dikarya</taxon>
        <taxon>Basidiomycota</taxon>
        <taxon>Agaricomycotina</taxon>
        <taxon>Agaricomycetes</taxon>
        <taxon>Polyporales</taxon>
        <taxon>Gelatoporiaceae</taxon>
        <taxon>Obba</taxon>
    </lineage>
</organism>
<evidence type="ECO:0000256" key="4">
    <source>
        <dbReference type="PROSITE-ProRule" id="PRU00108"/>
    </source>
</evidence>
<dbReference type="CDD" id="cd00086">
    <property type="entry name" value="homeodomain"/>
    <property type="match status" value="1"/>
</dbReference>
<evidence type="ECO:0000313" key="9">
    <source>
        <dbReference type="Proteomes" id="UP000250043"/>
    </source>
</evidence>
<dbReference type="InterPro" id="IPR051000">
    <property type="entry name" value="Homeobox_DNA-bind_prot"/>
</dbReference>
<dbReference type="PROSITE" id="PS50071">
    <property type="entry name" value="HOMEOBOX_2"/>
    <property type="match status" value="1"/>
</dbReference>
<dbReference type="GO" id="GO:0000981">
    <property type="term" value="F:DNA-binding transcription factor activity, RNA polymerase II-specific"/>
    <property type="evidence" value="ECO:0007669"/>
    <property type="project" value="InterPro"/>
</dbReference>
<dbReference type="AlphaFoldDB" id="A0A8E2DNG0"/>